<keyword evidence="1" id="KW-1133">Transmembrane helix</keyword>
<protein>
    <submittedName>
        <fullName evidence="2">Uncharacterized protein</fullName>
    </submittedName>
</protein>
<evidence type="ECO:0000256" key="1">
    <source>
        <dbReference type="SAM" id="Phobius"/>
    </source>
</evidence>
<proteinExistence type="predicted"/>
<accession>A0A8S5PII1</accession>
<feature type="transmembrane region" description="Helical" evidence="1">
    <location>
        <begin position="6"/>
        <end position="28"/>
    </location>
</feature>
<organism evidence="2">
    <name type="scientific">Myoviridae sp. ct0jJ30</name>
    <dbReference type="NCBI Taxonomy" id="2825014"/>
    <lineage>
        <taxon>Viruses</taxon>
        <taxon>Duplodnaviria</taxon>
        <taxon>Heunggongvirae</taxon>
        <taxon>Uroviricota</taxon>
        <taxon>Caudoviricetes</taxon>
    </lineage>
</organism>
<keyword evidence="1" id="KW-0812">Transmembrane</keyword>
<sequence length="29" mass="3293">MNTFGVKSNAILLILVIMVKFLLHSYLLT</sequence>
<keyword evidence="1" id="KW-0472">Membrane</keyword>
<evidence type="ECO:0000313" key="2">
    <source>
        <dbReference type="EMBL" id="DAE06528.1"/>
    </source>
</evidence>
<reference evidence="2" key="1">
    <citation type="journal article" date="2021" name="Proc. Natl. Acad. Sci. U.S.A.">
        <title>A Catalog of Tens of Thousands of Viruses from Human Metagenomes Reveals Hidden Associations with Chronic Diseases.</title>
        <authorList>
            <person name="Tisza M.J."/>
            <person name="Buck C.B."/>
        </authorList>
    </citation>
    <scope>NUCLEOTIDE SEQUENCE</scope>
    <source>
        <strain evidence="2">Ct0jJ30</strain>
    </source>
</reference>
<dbReference type="EMBL" id="BK015439">
    <property type="protein sequence ID" value="DAE06528.1"/>
    <property type="molecule type" value="Genomic_DNA"/>
</dbReference>
<name>A0A8S5PII1_9CAUD</name>